<keyword evidence="3" id="KW-1185">Reference proteome</keyword>
<protein>
    <submittedName>
        <fullName evidence="2">Uncharacterized protein</fullName>
    </submittedName>
</protein>
<dbReference type="RefSeq" id="WP_123661596.1">
    <property type="nucleotide sequence ID" value="NZ_RJKE01000001.1"/>
</dbReference>
<proteinExistence type="predicted"/>
<dbReference type="EMBL" id="RJKE01000001">
    <property type="protein sequence ID" value="ROO82586.1"/>
    <property type="molecule type" value="Genomic_DNA"/>
</dbReference>
<dbReference type="AlphaFoldDB" id="A0A3N1CMP1"/>
<dbReference type="OrthoDB" id="3830856at2"/>
<sequence length="380" mass="42190">MKTFSSSVERINQESATIHGQFGGQRKTSGYHRNPEWQVKVAEAERFMDEIRVGRRRHTDFAEAMSTSDFPKLFADSLDRQLYGAYMATVPTWMNYARAATVNDFREVKRFATSGVRGLLTKVGEGAPHERRAQTETEYKYSVDKYEAGFGLTWETMINDDLGAFFRMPQDLADSVRDSEEEFVTRLYCDTSGPHATNYTALKGNLLTGNPALTRDSLQAAITVLMKRKDERGNPIVVNGVRLVVGTGLSLVAQEIINTTEYRVVDPNGNVRIIKGNGVSANLGVDTNYWIDSVATTANANTSWWVFAAPNGVRPALEFGRLRGFEAPALYERIPDMRRMGGGDEGVSFETETAEKKVKHVYGGTFVDEKMSVASNGTGV</sequence>
<organism evidence="2 3">
    <name type="scientific">Actinocorallia herbida</name>
    <dbReference type="NCBI Taxonomy" id="58109"/>
    <lineage>
        <taxon>Bacteria</taxon>
        <taxon>Bacillati</taxon>
        <taxon>Actinomycetota</taxon>
        <taxon>Actinomycetes</taxon>
        <taxon>Streptosporangiales</taxon>
        <taxon>Thermomonosporaceae</taxon>
        <taxon>Actinocorallia</taxon>
    </lineage>
</organism>
<evidence type="ECO:0000313" key="3">
    <source>
        <dbReference type="Proteomes" id="UP000272400"/>
    </source>
</evidence>
<evidence type="ECO:0000256" key="1">
    <source>
        <dbReference type="SAM" id="MobiDB-lite"/>
    </source>
</evidence>
<evidence type="ECO:0000313" key="2">
    <source>
        <dbReference type="EMBL" id="ROO82586.1"/>
    </source>
</evidence>
<accession>A0A3N1CMP1</accession>
<comment type="caution">
    <text evidence="2">The sequence shown here is derived from an EMBL/GenBank/DDBJ whole genome shotgun (WGS) entry which is preliminary data.</text>
</comment>
<gene>
    <name evidence="2" type="ORF">EDD29_0066</name>
</gene>
<feature type="region of interest" description="Disordered" evidence="1">
    <location>
        <begin position="15"/>
        <end position="34"/>
    </location>
</feature>
<dbReference type="Proteomes" id="UP000272400">
    <property type="component" value="Unassembled WGS sequence"/>
</dbReference>
<name>A0A3N1CMP1_9ACTN</name>
<dbReference type="Pfam" id="PF25209">
    <property type="entry name" value="Phage_capsid_4"/>
    <property type="match status" value="1"/>
</dbReference>
<reference evidence="2 3" key="1">
    <citation type="submission" date="2018-11" db="EMBL/GenBank/DDBJ databases">
        <title>Sequencing the genomes of 1000 actinobacteria strains.</title>
        <authorList>
            <person name="Klenk H.-P."/>
        </authorList>
    </citation>
    <scope>NUCLEOTIDE SEQUENCE [LARGE SCALE GENOMIC DNA]</scope>
    <source>
        <strain evidence="2 3">DSM 44254</strain>
    </source>
</reference>